<dbReference type="InterPro" id="IPR054722">
    <property type="entry name" value="PolX-like_BBD"/>
</dbReference>
<dbReference type="InterPro" id="IPR039537">
    <property type="entry name" value="Retrotran_Ty1/copia-like"/>
</dbReference>
<dbReference type="SUPFAM" id="SSF53098">
    <property type="entry name" value="Ribonuclease H-like"/>
    <property type="match status" value="1"/>
</dbReference>
<dbReference type="AlphaFoldDB" id="A0A699IHC3"/>
<comment type="caution">
    <text evidence="5">The sequence shown here is derived from an EMBL/GenBank/DDBJ whole genome shotgun (WGS) entry which is preliminary data.</text>
</comment>
<name>A0A699IHC3_TANCI</name>
<keyword evidence="1" id="KW-0378">Hydrolase</keyword>
<feature type="compositionally biased region" description="Basic and acidic residues" evidence="2">
    <location>
        <begin position="499"/>
        <end position="514"/>
    </location>
</feature>
<dbReference type="InterPro" id="IPR036397">
    <property type="entry name" value="RNaseH_sf"/>
</dbReference>
<dbReference type="Pfam" id="PF22936">
    <property type="entry name" value="Pol_BBD"/>
    <property type="match status" value="1"/>
</dbReference>
<accession>A0A699IHC3</accession>
<dbReference type="GO" id="GO:0008233">
    <property type="term" value="F:peptidase activity"/>
    <property type="evidence" value="ECO:0007669"/>
    <property type="project" value="UniProtKB-KW"/>
</dbReference>
<feature type="region of interest" description="Disordered" evidence="2">
    <location>
        <begin position="557"/>
        <end position="578"/>
    </location>
</feature>
<dbReference type="Gene3D" id="3.30.420.10">
    <property type="entry name" value="Ribonuclease H-like superfamily/Ribonuclease H"/>
    <property type="match status" value="1"/>
</dbReference>
<evidence type="ECO:0000313" key="5">
    <source>
        <dbReference type="EMBL" id="GEZ62330.1"/>
    </source>
</evidence>
<evidence type="ECO:0000259" key="3">
    <source>
        <dbReference type="Pfam" id="PF13976"/>
    </source>
</evidence>
<evidence type="ECO:0000259" key="4">
    <source>
        <dbReference type="Pfam" id="PF22936"/>
    </source>
</evidence>
<dbReference type="GO" id="GO:0003676">
    <property type="term" value="F:nucleic acid binding"/>
    <property type="evidence" value="ECO:0007669"/>
    <property type="project" value="InterPro"/>
</dbReference>
<gene>
    <name evidence="5" type="ORF">Tci_534303</name>
</gene>
<protein>
    <submittedName>
        <fullName evidence="5">Uncharacterized protein</fullName>
    </submittedName>
</protein>
<feature type="domain" description="GAG-pre-integrase" evidence="3">
    <location>
        <begin position="385"/>
        <end position="416"/>
    </location>
</feature>
<dbReference type="PANTHER" id="PTHR42648">
    <property type="entry name" value="TRANSPOSASE, PUTATIVE-RELATED"/>
    <property type="match status" value="1"/>
</dbReference>
<dbReference type="GO" id="GO:0006508">
    <property type="term" value="P:proteolysis"/>
    <property type="evidence" value="ECO:0007669"/>
    <property type="project" value="UniProtKB-KW"/>
</dbReference>
<feature type="region of interest" description="Disordered" evidence="2">
    <location>
        <begin position="489"/>
        <end position="521"/>
    </location>
</feature>
<feature type="domain" description="Retrovirus-related Pol polyprotein from transposon TNT 1-94-like beta-barrel" evidence="4">
    <location>
        <begin position="300"/>
        <end position="342"/>
    </location>
</feature>
<evidence type="ECO:0000256" key="2">
    <source>
        <dbReference type="SAM" id="MobiDB-lite"/>
    </source>
</evidence>
<proteinExistence type="predicted"/>
<dbReference type="PANTHER" id="PTHR42648:SF32">
    <property type="entry name" value="RIBONUCLEASE H-LIKE DOMAIN, GAG-PRE-INTEGRASE DOMAIN PROTEIN-RELATED"/>
    <property type="match status" value="1"/>
</dbReference>
<evidence type="ECO:0000256" key="1">
    <source>
        <dbReference type="ARBA" id="ARBA00022670"/>
    </source>
</evidence>
<keyword evidence="1" id="KW-0645">Protease</keyword>
<dbReference type="EMBL" id="BKCJ010301918">
    <property type="protein sequence ID" value="GEZ62330.1"/>
    <property type="molecule type" value="Genomic_DNA"/>
</dbReference>
<dbReference type="InterPro" id="IPR025724">
    <property type="entry name" value="GAG-pre-integrase_dom"/>
</dbReference>
<sequence length="578" mass="63891">MAKKSVLPTNVGKGTGHREISVVKGNGVTAVKTLAGCVWRPRVNAIDQLSKNNIWICTHGGFVAFGSSRGTFMPPKTDLVFHDAPMASETVLNVFHVESSTTKPTIDLSHSNRPFALIIEDWVSDSEDESDGKPMPTQKAPSFLYTSEHVKTLRTSVKPVEHPTPAENLRKDILKMTHPQSKKHVVPTAVLTRSRLVPFNAARPVTTVVPQTNVKHQRPAKYVVNTLHSPIRRPINHRPSPKNSNFHQKVTTIKAKQVNVVQGANGNWIQVSHGLGPQKILTFLFDVQGNLQQALKDKRVIDSGCSRHMTGNISYLSYFEEINGGYVAFGGNPKVGKITGKDTECVVLSSDFKLPDENHVLLRVPRENNMYNVDLKIIVSLGYLTCLFAKATLDESNLWHRRLGHINFKTMNKLVKGINREFCVARTPQQNRVAKRNNRTLIEAARTMLVDSLLPIPFWAEAINTACYVQNRNIDADADAACDDKETEHEVYVSPSSGDKTKKHDENAKREAKGKSHVNAASTLVTVVGPNSTNTNSFNAAGPSDNVVSLNFKISGKSSFVDPSQYPDDLDMPSTQRS</sequence>
<organism evidence="5">
    <name type="scientific">Tanacetum cinerariifolium</name>
    <name type="common">Dalmatian daisy</name>
    <name type="synonym">Chrysanthemum cinerariifolium</name>
    <dbReference type="NCBI Taxonomy" id="118510"/>
    <lineage>
        <taxon>Eukaryota</taxon>
        <taxon>Viridiplantae</taxon>
        <taxon>Streptophyta</taxon>
        <taxon>Embryophyta</taxon>
        <taxon>Tracheophyta</taxon>
        <taxon>Spermatophyta</taxon>
        <taxon>Magnoliopsida</taxon>
        <taxon>eudicotyledons</taxon>
        <taxon>Gunneridae</taxon>
        <taxon>Pentapetalae</taxon>
        <taxon>asterids</taxon>
        <taxon>campanulids</taxon>
        <taxon>Asterales</taxon>
        <taxon>Asteraceae</taxon>
        <taxon>Asteroideae</taxon>
        <taxon>Anthemideae</taxon>
        <taxon>Anthemidinae</taxon>
        <taxon>Tanacetum</taxon>
    </lineage>
</organism>
<dbReference type="InterPro" id="IPR012337">
    <property type="entry name" value="RNaseH-like_sf"/>
</dbReference>
<dbReference type="Pfam" id="PF13976">
    <property type="entry name" value="gag_pre-integrs"/>
    <property type="match status" value="1"/>
</dbReference>
<reference evidence="5" key="1">
    <citation type="journal article" date="2019" name="Sci. Rep.">
        <title>Draft genome of Tanacetum cinerariifolium, the natural source of mosquito coil.</title>
        <authorList>
            <person name="Yamashiro T."/>
            <person name="Shiraishi A."/>
            <person name="Satake H."/>
            <person name="Nakayama K."/>
        </authorList>
    </citation>
    <scope>NUCLEOTIDE SEQUENCE</scope>
</reference>